<organism evidence="1 2">
    <name type="scientific">Gulo gulo</name>
    <name type="common">Wolverine</name>
    <name type="synonym">Gluton</name>
    <dbReference type="NCBI Taxonomy" id="48420"/>
    <lineage>
        <taxon>Eukaryota</taxon>
        <taxon>Metazoa</taxon>
        <taxon>Chordata</taxon>
        <taxon>Craniata</taxon>
        <taxon>Vertebrata</taxon>
        <taxon>Euteleostomi</taxon>
        <taxon>Mammalia</taxon>
        <taxon>Eutheria</taxon>
        <taxon>Laurasiatheria</taxon>
        <taxon>Carnivora</taxon>
        <taxon>Caniformia</taxon>
        <taxon>Musteloidea</taxon>
        <taxon>Mustelidae</taxon>
        <taxon>Guloninae</taxon>
        <taxon>Gulo</taxon>
    </lineage>
</organism>
<reference evidence="1 2" key="1">
    <citation type="submission" date="2018-10" db="EMBL/GenBank/DDBJ databases">
        <authorList>
            <person name="Ekblom R."/>
            <person name="Jareborg N."/>
        </authorList>
    </citation>
    <scope>NUCLEOTIDE SEQUENCE [LARGE SCALE GENOMIC DNA]</scope>
    <source>
        <tissue evidence="1">Muscle</tissue>
    </source>
</reference>
<comment type="caution">
    <text evidence="1">The sequence shown here is derived from an EMBL/GenBank/DDBJ whole genome shotgun (WGS) entry which is preliminary data.</text>
</comment>
<accession>A0A9X9MAX7</accession>
<proteinExistence type="predicted"/>
<gene>
    <name evidence="1" type="ORF">BN2614_LOCUS1</name>
</gene>
<dbReference type="EMBL" id="CYRY02045594">
    <property type="protein sequence ID" value="VCX41091.1"/>
    <property type="molecule type" value="Genomic_DNA"/>
</dbReference>
<protein>
    <submittedName>
        <fullName evidence="1">Uncharacterized protein</fullName>
    </submittedName>
</protein>
<dbReference type="Proteomes" id="UP000269945">
    <property type="component" value="Unassembled WGS sequence"/>
</dbReference>
<evidence type="ECO:0000313" key="1">
    <source>
        <dbReference type="EMBL" id="VCX41091.1"/>
    </source>
</evidence>
<dbReference type="AlphaFoldDB" id="A0A9X9MAX7"/>
<keyword evidence="2" id="KW-1185">Reference proteome</keyword>
<name>A0A9X9MAX7_GULGU</name>
<feature type="non-terminal residue" evidence="1">
    <location>
        <position position="1"/>
    </location>
</feature>
<sequence length="45" mass="5313">LLYLPVTPTVCLAHLVLSIRFLSHRDILLVLRRSCYSRRDFDVNK</sequence>
<evidence type="ECO:0000313" key="2">
    <source>
        <dbReference type="Proteomes" id="UP000269945"/>
    </source>
</evidence>